<dbReference type="RefSeq" id="WP_206294824.1">
    <property type="nucleotide sequence ID" value="NZ_CP063458.1"/>
</dbReference>
<dbReference type="AlphaFoldDB" id="A0A7M2X1A8"/>
<evidence type="ECO:0000259" key="2">
    <source>
        <dbReference type="Pfam" id="PF13360"/>
    </source>
</evidence>
<dbReference type="SUPFAM" id="SSF50998">
    <property type="entry name" value="Quinoprotein alcohol dehydrogenase-like"/>
    <property type="match status" value="2"/>
</dbReference>
<keyword evidence="4" id="KW-1185">Reference proteome</keyword>
<evidence type="ECO:0000313" key="3">
    <source>
        <dbReference type="EMBL" id="QOV91526.1"/>
    </source>
</evidence>
<dbReference type="KEGG" id="hbs:IPV69_09275"/>
<feature type="signal peptide" evidence="1">
    <location>
        <begin position="1"/>
        <end position="16"/>
    </location>
</feature>
<dbReference type="InterPro" id="IPR002372">
    <property type="entry name" value="PQQ_rpt_dom"/>
</dbReference>
<gene>
    <name evidence="3" type="ORF">IPV69_09275</name>
</gene>
<reference evidence="3 4" key="1">
    <citation type="submission" date="2020-10" db="EMBL/GenBank/DDBJ databases">
        <title>Wide distribution of Phycisphaera-like planctomycetes from WD2101 soil group in peatlands and genome analysis of the first cultivated representative.</title>
        <authorList>
            <person name="Dedysh S.N."/>
            <person name="Beletsky A.V."/>
            <person name="Ivanova A."/>
            <person name="Kulichevskaya I.S."/>
            <person name="Suzina N.E."/>
            <person name="Philippov D.A."/>
            <person name="Rakitin A.L."/>
            <person name="Mardanov A.V."/>
            <person name="Ravin N.V."/>
        </authorList>
    </citation>
    <scope>NUCLEOTIDE SEQUENCE [LARGE SCALE GENOMIC DNA]</scope>
    <source>
        <strain evidence="3 4">M1803</strain>
    </source>
</reference>
<dbReference type="Proteomes" id="UP000593765">
    <property type="component" value="Chromosome"/>
</dbReference>
<dbReference type="Gene3D" id="2.130.10.10">
    <property type="entry name" value="YVTN repeat-like/Quinoprotein amine dehydrogenase"/>
    <property type="match status" value="2"/>
</dbReference>
<dbReference type="InterPro" id="IPR011047">
    <property type="entry name" value="Quinoprotein_ADH-like_sf"/>
</dbReference>
<accession>A0A7M2X1A8</accession>
<sequence length="392" mass="40313">MRMKPLIAAVAGVAFAAVALPRLIVADSAAPAAAAPAPAAAPTSDWPAFHGGGPLVGEAKALPAGTLTARWTFKHDEPGPFEGSAVISGGSVFIGDVKGRLFCLDLATGKPKWTYTIEAGFEASPLVVNGKVFIGDLGGLFHCVSAEEGKKLWTFDTGSGQPIHASANVFGNKLIFGDDGANVICVNADDGKKVWQVETGDRVNAAPAIGGGLAFISGCDAKLRAIQIENGKEKFAVELQSLAPGSPALLPDRIILGTDGGRVLAIAADGSKILWTYENVKDGAMVYSSSAVSEGIVVVGARDRLVHAIDAQTGAGKWTFATRGEVNSSPAIAGGKVYVGSRDKKLYVLDLKTGKKLDEFQASRAIEGSPAIGQGVVVVGDTSGAVYCLEPK</sequence>
<proteinExistence type="predicted"/>
<feature type="domain" description="Pyrrolo-quinoline quinone repeat" evidence="2">
    <location>
        <begin position="143"/>
        <end position="278"/>
    </location>
</feature>
<dbReference type="Pfam" id="PF13360">
    <property type="entry name" value="PQQ_2"/>
    <property type="match status" value="2"/>
</dbReference>
<evidence type="ECO:0000313" key="4">
    <source>
        <dbReference type="Proteomes" id="UP000593765"/>
    </source>
</evidence>
<dbReference type="EMBL" id="CP063458">
    <property type="protein sequence ID" value="QOV91526.1"/>
    <property type="molecule type" value="Genomic_DNA"/>
</dbReference>
<dbReference type="SMART" id="SM00564">
    <property type="entry name" value="PQQ"/>
    <property type="match status" value="6"/>
</dbReference>
<feature type="domain" description="Pyrrolo-quinoline quinone repeat" evidence="2">
    <location>
        <begin position="284"/>
        <end position="392"/>
    </location>
</feature>
<name>A0A7M2X1A8_9BACT</name>
<keyword evidence="1" id="KW-0732">Signal</keyword>
<protein>
    <submittedName>
        <fullName evidence="3">PQQ-binding-like beta-propeller repeat protein</fullName>
    </submittedName>
</protein>
<dbReference type="PANTHER" id="PTHR34512:SF30">
    <property type="entry name" value="OUTER MEMBRANE PROTEIN ASSEMBLY FACTOR BAMB"/>
    <property type="match status" value="1"/>
</dbReference>
<dbReference type="InterPro" id="IPR018391">
    <property type="entry name" value="PQQ_b-propeller_rpt"/>
</dbReference>
<dbReference type="InterPro" id="IPR015943">
    <property type="entry name" value="WD40/YVTN_repeat-like_dom_sf"/>
</dbReference>
<evidence type="ECO:0000256" key="1">
    <source>
        <dbReference type="SAM" id="SignalP"/>
    </source>
</evidence>
<organism evidence="3 4">
    <name type="scientific">Humisphaera borealis</name>
    <dbReference type="NCBI Taxonomy" id="2807512"/>
    <lineage>
        <taxon>Bacteria</taxon>
        <taxon>Pseudomonadati</taxon>
        <taxon>Planctomycetota</taxon>
        <taxon>Phycisphaerae</taxon>
        <taxon>Tepidisphaerales</taxon>
        <taxon>Tepidisphaeraceae</taxon>
        <taxon>Humisphaera</taxon>
    </lineage>
</organism>
<dbReference type="PANTHER" id="PTHR34512">
    <property type="entry name" value="CELL SURFACE PROTEIN"/>
    <property type="match status" value="1"/>
</dbReference>
<feature type="chain" id="PRO_5033995389" evidence="1">
    <location>
        <begin position="17"/>
        <end position="392"/>
    </location>
</feature>